<evidence type="ECO:0000313" key="3">
    <source>
        <dbReference type="Proteomes" id="UP000273270"/>
    </source>
</evidence>
<feature type="compositionally biased region" description="Low complexity" evidence="1">
    <location>
        <begin position="129"/>
        <end position="140"/>
    </location>
</feature>
<accession>A0A3G6M5K5</accession>
<protein>
    <recommendedName>
        <fullName evidence="4">RHS repeat-associated core domain-containing protein</fullName>
    </recommendedName>
</protein>
<dbReference type="EMBL" id="CP033920">
    <property type="protein sequence ID" value="AZA50884.1"/>
    <property type="molecule type" value="Genomic_DNA"/>
</dbReference>
<evidence type="ECO:0000256" key="1">
    <source>
        <dbReference type="SAM" id="MobiDB-lite"/>
    </source>
</evidence>
<keyword evidence="3" id="KW-1185">Reference proteome</keyword>
<name>A0A3G6M5K5_CHRCU</name>
<sequence>MQKETCWSDFGARMYMGDIGRWGVIDPLAEQMRRYSPYNYAFNNPVSFIDPDGRKPRTHDAEEASVMYPKSLWGFFMQGGQKDTTALIDFIAQNNGVGSFQNIMKIMESSGGVSNSSSSSNSSGGGDTGSATTSSNDDGSVNVNLDPVVITGKKGTFNSEAVMNAMLIAFERVMKNVEKQISLIENSDWYGSGGKGNWFFGAGAALAGIKGGLNSERMYGEGLRRGLSENYALTGRNLSLFGKMPPTKASLPISKFTKFGSLAGKASFGIGVVMDGIGVYNYYYNPDSENKVHPAKAGLNTTIGAYGLTGAGTIPALLYFGVDAFYPGGWEGYGNDYQSIQSQNAAIIPGFITAPYGSQKF</sequence>
<evidence type="ECO:0008006" key="4">
    <source>
        <dbReference type="Google" id="ProtNLM"/>
    </source>
</evidence>
<dbReference type="InterPro" id="IPR022385">
    <property type="entry name" value="Rhs_assc_core"/>
</dbReference>
<feature type="compositionally biased region" description="Low complexity" evidence="1">
    <location>
        <begin position="111"/>
        <end position="122"/>
    </location>
</feature>
<dbReference type="NCBIfam" id="TIGR03696">
    <property type="entry name" value="Rhs_assc_core"/>
    <property type="match status" value="1"/>
</dbReference>
<dbReference type="Proteomes" id="UP000273270">
    <property type="component" value="Chromosome"/>
</dbReference>
<evidence type="ECO:0000313" key="2">
    <source>
        <dbReference type="EMBL" id="AZA50884.1"/>
    </source>
</evidence>
<dbReference type="OrthoDB" id="2972467at2"/>
<dbReference type="KEGG" id="ccau:EG346_23115"/>
<feature type="region of interest" description="Disordered" evidence="1">
    <location>
        <begin position="111"/>
        <end position="143"/>
    </location>
</feature>
<gene>
    <name evidence="2" type="ORF">EG346_23115</name>
</gene>
<organism evidence="2 3">
    <name type="scientific">Chryseobacterium carnipullorum</name>
    <dbReference type="NCBI Taxonomy" id="1124835"/>
    <lineage>
        <taxon>Bacteria</taxon>
        <taxon>Pseudomonadati</taxon>
        <taxon>Bacteroidota</taxon>
        <taxon>Flavobacteriia</taxon>
        <taxon>Flavobacteriales</taxon>
        <taxon>Weeksellaceae</taxon>
        <taxon>Chryseobacterium group</taxon>
        <taxon>Chryseobacterium</taxon>
    </lineage>
</organism>
<reference evidence="3" key="1">
    <citation type="submission" date="2018-11" db="EMBL/GenBank/DDBJ databases">
        <title>Proposal to divide the Flavobacteriaceae and reorganize its genera based on Amino Acid Identity values calculated from whole genome sequences.</title>
        <authorList>
            <person name="Nicholson A.C."/>
            <person name="Gulvik C.A."/>
            <person name="Whitney A.M."/>
            <person name="Humrighouse B.W."/>
            <person name="Bell M."/>
            <person name="Holmes B."/>
            <person name="Steigerwalt A.G."/>
            <person name="Villarma A."/>
            <person name="Sheth M."/>
            <person name="Batra D."/>
            <person name="Pryor J."/>
            <person name="Bernardet J.-F."/>
            <person name="Hugo C."/>
            <person name="Kampfer P."/>
            <person name="Newman J."/>
            <person name="McQuiston J.R."/>
        </authorList>
    </citation>
    <scope>NUCLEOTIDE SEQUENCE [LARGE SCALE GENOMIC DNA]</scope>
    <source>
        <strain evidence="3">G0188</strain>
    </source>
</reference>
<proteinExistence type="predicted"/>
<dbReference type="AlphaFoldDB" id="A0A3G6M5K5"/>
<dbReference type="Gene3D" id="2.180.10.10">
    <property type="entry name" value="RHS repeat-associated core"/>
    <property type="match status" value="1"/>
</dbReference>